<dbReference type="EMBL" id="JBHTKA010000001">
    <property type="protein sequence ID" value="MFD0999535.1"/>
    <property type="molecule type" value="Genomic_DNA"/>
</dbReference>
<feature type="transmembrane region" description="Helical" evidence="5">
    <location>
        <begin position="137"/>
        <end position="160"/>
    </location>
</feature>
<name>A0ABW3JZX6_9BACT</name>
<evidence type="ECO:0000256" key="1">
    <source>
        <dbReference type="ARBA" id="ARBA00004141"/>
    </source>
</evidence>
<keyword evidence="4 5" id="KW-0472">Membrane</keyword>
<feature type="transmembrane region" description="Helical" evidence="5">
    <location>
        <begin position="201"/>
        <end position="218"/>
    </location>
</feature>
<organism evidence="6 7">
    <name type="scientific">Ohtaekwangia kribbensis</name>
    <dbReference type="NCBI Taxonomy" id="688913"/>
    <lineage>
        <taxon>Bacteria</taxon>
        <taxon>Pseudomonadati</taxon>
        <taxon>Bacteroidota</taxon>
        <taxon>Cytophagia</taxon>
        <taxon>Cytophagales</taxon>
        <taxon>Fulvivirgaceae</taxon>
        <taxon>Ohtaekwangia</taxon>
    </lineage>
</organism>
<comment type="caution">
    <text evidence="6">The sequence shown here is derived from an EMBL/GenBank/DDBJ whole genome shotgun (WGS) entry which is preliminary data.</text>
</comment>
<evidence type="ECO:0000313" key="7">
    <source>
        <dbReference type="Proteomes" id="UP001597112"/>
    </source>
</evidence>
<dbReference type="RefSeq" id="WP_377578155.1">
    <property type="nucleotide sequence ID" value="NZ_JBHTKA010000001.1"/>
</dbReference>
<feature type="transmembrane region" description="Helical" evidence="5">
    <location>
        <begin position="98"/>
        <end position="117"/>
    </location>
</feature>
<dbReference type="Pfam" id="PF01925">
    <property type="entry name" value="TauE"/>
    <property type="match status" value="1"/>
</dbReference>
<evidence type="ECO:0000256" key="4">
    <source>
        <dbReference type="ARBA" id="ARBA00023136"/>
    </source>
</evidence>
<feature type="transmembrane region" description="Helical" evidence="5">
    <location>
        <begin position="6"/>
        <end position="33"/>
    </location>
</feature>
<keyword evidence="7" id="KW-1185">Reference proteome</keyword>
<dbReference type="InterPro" id="IPR051598">
    <property type="entry name" value="TSUP/Inactive_protease-like"/>
</dbReference>
<evidence type="ECO:0000256" key="2">
    <source>
        <dbReference type="ARBA" id="ARBA00022692"/>
    </source>
</evidence>
<evidence type="ECO:0000256" key="5">
    <source>
        <dbReference type="RuleBase" id="RU363041"/>
    </source>
</evidence>
<dbReference type="PANTHER" id="PTHR43701">
    <property type="entry name" value="MEMBRANE TRANSPORTER PROTEIN MJ0441-RELATED"/>
    <property type="match status" value="1"/>
</dbReference>
<reference evidence="7" key="1">
    <citation type="journal article" date="2019" name="Int. J. Syst. Evol. Microbiol.">
        <title>The Global Catalogue of Microorganisms (GCM) 10K type strain sequencing project: providing services to taxonomists for standard genome sequencing and annotation.</title>
        <authorList>
            <consortium name="The Broad Institute Genomics Platform"/>
            <consortium name="The Broad Institute Genome Sequencing Center for Infectious Disease"/>
            <person name="Wu L."/>
            <person name="Ma J."/>
        </authorList>
    </citation>
    <scope>NUCLEOTIDE SEQUENCE [LARGE SCALE GENOMIC DNA]</scope>
    <source>
        <strain evidence="7">CCUG 58938</strain>
    </source>
</reference>
<protein>
    <recommendedName>
        <fullName evidence="5">Probable membrane transporter protein</fullName>
    </recommendedName>
</protein>
<accession>A0ABW3JZX6</accession>
<gene>
    <name evidence="6" type="ORF">ACFQ21_09465</name>
</gene>
<feature type="transmembrane region" description="Helical" evidence="5">
    <location>
        <begin position="230"/>
        <end position="247"/>
    </location>
</feature>
<dbReference type="Proteomes" id="UP001597112">
    <property type="component" value="Unassembled WGS sequence"/>
</dbReference>
<comment type="similarity">
    <text evidence="5">Belongs to the 4-toluene sulfonate uptake permease (TSUP) (TC 2.A.102) family.</text>
</comment>
<evidence type="ECO:0000256" key="3">
    <source>
        <dbReference type="ARBA" id="ARBA00022989"/>
    </source>
</evidence>
<comment type="subcellular location">
    <subcellularLocation>
        <location evidence="5">Cell membrane</location>
        <topology evidence="5">Multi-pass membrane protein</topology>
    </subcellularLocation>
    <subcellularLocation>
        <location evidence="1">Membrane</location>
        <topology evidence="1">Multi-pass membrane protein</topology>
    </subcellularLocation>
</comment>
<keyword evidence="3 5" id="KW-1133">Transmembrane helix</keyword>
<evidence type="ECO:0000313" key="6">
    <source>
        <dbReference type="EMBL" id="MFD0999535.1"/>
    </source>
</evidence>
<proteinExistence type="inferred from homology"/>
<feature type="transmembrane region" description="Helical" evidence="5">
    <location>
        <begin position="71"/>
        <end position="91"/>
    </location>
</feature>
<keyword evidence="2 5" id="KW-0812">Transmembrane</keyword>
<dbReference type="InterPro" id="IPR002781">
    <property type="entry name" value="TM_pro_TauE-like"/>
</dbReference>
<keyword evidence="5" id="KW-1003">Cell membrane</keyword>
<feature type="transmembrane region" description="Helical" evidence="5">
    <location>
        <begin position="45"/>
        <end position="65"/>
    </location>
</feature>
<dbReference type="PANTHER" id="PTHR43701:SF5">
    <property type="entry name" value="MEMBRANE TRANSPORTER PROTEIN-RELATED"/>
    <property type="match status" value="1"/>
</dbReference>
<sequence>MDTAQIILILSFFVIALVYASVGFGGGSSYLALLAQPVFMLAPEVIRPTALLCNIIVVTSGTIIFYREGKIVWKEVWPFLVVSIPAAYLGGFWKLQDAIFFVLLGITLLIASLLLWIQPEKITASSGKYNTTGINIVLGGGIGFLSGLVSIGGGIFLSPILHFLRWADAKKISALASLFILVNSISGLAGQFQHGLPDLQWQYIVPLLAAVFIGGQLGSRMGARRFNPIYIKRITAVLMLLAALNILKDHWYW</sequence>